<dbReference type="GO" id="GO:0016746">
    <property type="term" value="F:acyltransferase activity"/>
    <property type="evidence" value="ECO:0007669"/>
    <property type="project" value="UniProtKB-KW"/>
</dbReference>
<organism evidence="1">
    <name type="scientific">Sedimenticola thiotaurini</name>
    <dbReference type="NCBI Taxonomy" id="1543721"/>
    <lineage>
        <taxon>Bacteria</taxon>
        <taxon>Pseudomonadati</taxon>
        <taxon>Pseudomonadota</taxon>
        <taxon>Gammaproteobacteria</taxon>
        <taxon>Chromatiales</taxon>
        <taxon>Sedimenticolaceae</taxon>
        <taxon>Sedimenticola</taxon>
    </lineage>
</organism>
<dbReference type="InterPro" id="IPR022484">
    <property type="entry name" value="PEP-CTERM/exosrtase_acylTfrase"/>
</dbReference>
<keyword evidence="1" id="KW-0808">Transferase</keyword>
<dbReference type="Gene3D" id="3.40.630.30">
    <property type="match status" value="1"/>
</dbReference>
<accession>A0A831RM22</accession>
<comment type="caution">
    <text evidence="1">The sequence shown here is derived from an EMBL/GenBank/DDBJ whole genome shotgun (WGS) entry which is preliminary data.</text>
</comment>
<evidence type="ECO:0000313" key="1">
    <source>
        <dbReference type="EMBL" id="HEB97045.1"/>
    </source>
</evidence>
<dbReference type="SUPFAM" id="SSF55729">
    <property type="entry name" value="Acyl-CoA N-acyltransferases (Nat)"/>
    <property type="match status" value="1"/>
</dbReference>
<dbReference type="EMBL" id="DRKP01000137">
    <property type="protein sequence ID" value="HEB97045.1"/>
    <property type="molecule type" value="Genomic_DNA"/>
</dbReference>
<keyword evidence="1" id="KW-0012">Acyltransferase</keyword>
<protein>
    <submittedName>
        <fullName evidence="1">PEP-CTERM/exosortase system-associated acyltransferase</fullName>
    </submittedName>
</protein>
<sequence length="290" mass="32376">MFMSSPPCAVISSGAKRSPCNCISPRGGLSLVSCESKSIKWITKPMAKLDLVAPYHEFFQLVPADTDELRQEVYRIRYDVYCAELGWEPPEENPGGLETDAYDATSRHCLLLHRPTGQYAGCVRLVMAGEETGRPAIPLQEHCRETLDPAILDIDALPRGSFGEISRLAIRSRFRRRPGENQTPDGMGRELFQLQKSQRRRFPHIALGLYLGAASIGIGEGLEGVFAMMEPRLARHLRITGISFLQVGEVIDYHGPRAPFYIDRAGLFDSLRPELLELLDAIREDLGIKP</sequence>
<dbReference type="Proteomes" id="UP000886251">
    <property type="component" value="Unassembled WGS sequence"/>
</dbReference>
<proteinExistence type="predicted"/>
<name>A0A831RM22_9GAMM</name>
<dbReference type="AlphaFoldDB" id="A0A831RM22"/>
<reference evidence="1" key="1">
    <citation type="journal article" date="2020" name="mSystems">
        <title>Genome- and Community-Level Interaction Insights into Carbon Utilization and Element Cycling Functions of Hydrothermarchaeota in Hydrothermal Sediment.</title>
        <authorList>
            <person name="Zhou Z."/>
            <person name="Liu Y."/>
            <person name="Xu W."/>
            <person name="Pan J."/>
            <person name="Luo Z.H."/>
            <person name="Li M."/>
        </authorList>
    </citation>
    <scope>NUCLEOTIDE SEQUENCE [LARGE SCALE GENOMIC DNA]</scope>
    <source>
        <strain evidence="1">HyVt-443</strain>
    </source>
</reference>
<dbReference type="Pfam" id="PF13444">
    <property type="entry name" value="Acetyltransf_5"/>
    <property type="match status" value="1"/>
</dbReference>
<dbReference type="NCBIfam" id="TIGR03694">
    <property type="entry name" value="exosort_acyl"/>
    <property type="match status" value="1"/>
</dbReference>
<gene>
    <name evidence="1" type="ORF">ENI96_11520</name>
</gene>
<dbReference type="InterPro" id="IPR016181">
    <property type="entry name" value="Acyl_CoA_acyltransferase"/>
</dbReference>